<dbReference type="InterPro" id="IPR017459">
    <property type="entry name" value="Glycosyl_Trfase_fam3_N_dom"/>
</dbReference>
<dbReference type="Gene3D" id="1.20.970.50">
    <property type="match status" value="1"/>
</dbReference>
<gene>
    <name evidence="6" type="ORF">GCM10011352_18100</name>
</gene>
<dbReference type="Pfam" id="PF02885">
    <property type="entry name" value="Glycos_trans_3N"/>
    <property type="match status" value="1"/>
</dbReference>
<dbReference type="EC" id="2.4.2.4" evidence="4"/>
<dbReference type="SUPFAM" id="SSF47648">
    <property type="entry name" value="Nucleoside phosphorylase/phosphoribosyltransferase N-terminal domain"/>
    <property type="match status" value="1"/>
</dbReference>
<dbReference type="Pfam" id="PF00591">
    <property type="entry name" value="Glycos_transf_3"/>
    <property type="match status" value="1"/>
</dbReference>
<evidence type="ECO:0000256" key="2">
    <source>
        <dbReference type="ARBA" id="ARBA00022679"/>
    </source>
</evidence>
<dbReference type="SUPFAM" id="SSF52418">
    <property type="entry name" value="Nucleoside phosphorylase/phosphoribosyltransferase catalytic domain"/>
    <property type="match status" value="1"/>
</dbReference>
<dbReference type="HAMAP" id="MF_00703">
    <property type="entry name" value="Thymid_phosp_2"/>
    <property type="match status" value="1"/>
</dbReference>
<dbReference type="InterPro" id="IPR000312">
    <property type="entry name" value="Glycosyl_Trfase_fam3"/>
</dbReference>
<keyword evidence="2 4" id="KW-0808">Transferase</keyword>
<dbReference type="SUPFAM" id="SSF54680">
    <property type="entry name" value="Pyrimidine nucleoside phosphorylase C-terminal domain"/>
    <property type="match status" value="1"/>
</dbReference>
<comment type="caution">
    <text evidence="6">The sequence shown here is derived from an EMBL/GenBank/DDBJ whole genome shotgun (WGS) entry which is preliminary data.</text>
</comment>
<dbReference type="InterPro" id="IPR013466">
    <property type="entry name" value="Thymidine/AMP_Pase"/>
</dbReference>
<dbReference type="Gene3D" id="3.90.1170.30">
    <property type="entry name" value="Pyrimidine nucleoside phosphorylase-like, C-terminal domain"/>
    <property type="match status" value="1"/>
</dbReference>
<dbReference type="EMBL" id="BMIJ01000003">
    <property type="protein sequence ID" value="GGB92420.1"/>
    <property type="molecule type" value="Genomic_DNA"/>
</dbReference>
<dbReference type="Proteomes" id="UP000629025">
    <property type="component" value="Unassembled WGS sequence"/>
</dbReference>
<dbReference type="PANTHER" id="PTHR10515">
    <property type="entry name" value="THYMIDINE PHOSPHORYLASE"/>
    <property type="match status" value="1"/>
</dbReference>
<evidence type="ECO:0000256" key="3">
    <source>
        <dbReference type="ARBA" id="ARBA00048550"/>
    </source>
</evidence>
<dbReference type="PANTHER" id="PTHR10515:SF0">
    <property type="entry name" value="THYMIDINE PHOSPHORYLASE"/>
    <property type="match status" value="1"/>
</dbReference>
<accession>A0ABQ1KF37</accession>
<feature type="domain" description="Pyrimidine nucleoside phosphorylase C-terminal" evidence="5">
    <location>
        <begin position="436"/>
        <end position="503"/>
    </location>
</feature>
<dbReference type="InterPro" id="IPR028579">
    <property type="entry name" value="Thym_Pase_Put"/>
</dbReference>
<dbReference type="InterPro" id="IPR035902">
    <property type="entry name" value="Nuc_phospho_transferase"/>
</dbReference>
<name>A0ABQ1KF37_9GAMM</name>
<evidence type="ECO:0000313" key="7">
    <source>
        <dbReference type="Proteomes" id="UP000629025"/>
    </source>
</evidence>
<evidence type="ECO:0000256" key="4">
    <source>
        <dbReference type="HAMAP-Rule" id="MF_00703"/>
    </source>
</evidence>
<sequence length="508" mass="54451">MPKHASDNHNSLKAVRIGIDTYQESVVYMRDDCHICRAEGFGVQTRVRVQAGAQSILARLNVVESLADLLPAGHIGLSKIAWDRLGLEEGGSVSISHPAWVNSLSYVRSKIFEHPLNQRQLQAIVNDVLAGRYTDVHIASFLTACANHLDIDEIAYLTQAMVDVGTRLEWPEADIVVDKHCIGGLPGNRTTPIVVSIVAAAGLTIPKTSSRSITSPAGTADTMEVITPVDLDLESIRRVVREQGACLAWGGNVSLSPVDEILIRVEKAMDIDSQGQLVASVLSKKIAAGSTHVLIDIPVGRTAKVRSKSAAQALQRVFEQVGGRLGLVVKPVITDGSQPIGRGIGPAFEAEDVLAVLGNLDDAPDDLRARALFLAGQILEMAKVEAPGSGENRARELLSSGAAWHKFKAICAAQGGFRELPVPSYRYSVLADRDGVVKAIDNRKLARLAKLAGAPNARAAGVRLLVKVGDKVVRGDPLIELCAETSGELKYAQTYLEQASGMIQFRRS</sequence>
<dbReference type="Gene3D" id="3.40.1030.10">
    <property type="entry name" value="Nucleoside phosphorylase/phosphoribosyltransferase catalytic domain"/>
    <property type="match status" value="1"/>
</dbReference>
<dbReference type="SMART" id="SM00941">
    <property type="entry name" value="PYNP_C"/>
    <property type="match status" value="1"/>
</dbReference>
<keyword evidence="1 4" id="KW-0328">Glycosyltransferase</keyword>
<dbReference type="NCBIfam" id="NF003338">
    <property type="entry name" value="PRK04350.1"/>
    <property type="match status" value="1"/>
</dbReference>
<evidence type="ECO:0000256" key="1">
    <source>
        <dbReference type="ARBA" id="ARBA00022676"/>
    </source>
</evidence>
<dbReference type="InterPro" id="IPR036320">
    <property type="entry name" value="Glycosyl_Trfase_fam3_N_dom_sf"/>
</dbReference>
<dbReference type="NCBIfam" id="TIGR02645">
    <property type="entry name" value="ARCH_P_rylase"/>
    <property type="match status" value="1"/>
</dbReference>
<dbReference type="InterPro" id="IPR036566">
    <property type="entry name" value="PYNP-like_C_sf"/>
</dbReference>
<dbReference type="Pfam" id="PF07831">
    <property type="entry name" value="PYNP_C"/>
    <property type="match status" value="1"/>
</dbReference>
<evidence type="ECO:0000313" key="6">
    <source>
        <dbReference type="EMBL" id="GGB92420.1"/>
    </source>
</evidence>
<proteinExistence type="inferred from homology"/>
<protein>
    <recommendedName>
        <fullName evidence="4">Putative thymidine phosphorylase</fullName>
        <ecNumber evidence="4">2.4.2.4</ecNumber>
    </recommendedName>
    <alternativeName>
        <fullName evidence="4">TdRPase</fullName>
    </alternativeName>
</protein>
<dbReference type="RefSeq" id="WP_188747466.1">
    <property type="nucleotide sequence ID" value="NZ_BMIJ01000003.1"/>
</dbReference>
<dbReference type="InterPro" id="IPR000053">
    <property type="entry name" value="Thymidine/pyrmidine_PPase"/>
</dbReference>
<comment type="similarity">
    <text evidence="4">Belongs to the thymidine/pyrimidine-nucleoside phosphorylase family. Type 2 subfamily.</text>
</comment>
<evidence type="ECO:0000259" key="5">
    <source>
        <dbReference type="SMART" id="SM00941"/>
    </source>
</evidence>
<reference evidence="7" key="1">
    <citation type="journal article" date="2019" name="Int. J. Syst. Evol. Microbiol.">
        <title>The Global Catalogue of Microorganisms (GCM) 10K type strain sequencing project: providing services to taxonomists for standard genome sequencing and annotation.</title>
        <authorList>
            <consortium name="The Broad Institute Genomics Platform"/>
            <consortium name="The Broad Institute Genome Sequencing Center for Infectious Disease"/>
            <person name="Wu L."/>
            <person name="Ma J."/>
        </authorList>
    </citation>
    <scope>NUCLEOTIDE SEQUENCE [LARGE SCALE GENOMIC DNA]</scope>
    <source>
        <strain evidence="7">CGMCC 1.15341</strain>
    </source>
</reference>
<organism evidence="6 7">
    <name type="scientific">Marinobacterium zhoushanense</name>
    <dbReference type="NCBI Taxonomy" id="1679163"/>
    <lineage>
        <taxon>Bacteria</taxon>
        <taxon>Pseudomonadati</taxon>
        <taxon>Pseudomonadota</taxon>
        <taxon>Gammaproteobacteria</taxon>
        <taxon>Oceanospirillales</taxon>
        <taxon>Oceanospirillaceae</taxon>
        <taxon>Marinobacterium</taxon>
    </lineage>
</organism>
<dbReference type="InterPro" id="IPR013102">
    <property type="entry name" value="PYNP_C"/>
</dbReference>
<comment type="catalytic activity">
    <reaction evidence="3 4">
        <text>thymidine + phosphate = 2-deoxy-alpha-D-ribose 1-phosphate + thymine</text>
        <dbReference type="Rhea" id="RHEA:16037"/>
        <dbReference type="ChEBI" id="CHEBI:17748"/>
        <dbReference type="ChEBI" id="CHEBI:17821"/>
        <dbReference type="ChEBI" id="CHEBI:43474"/>
        <dbReference type="ChEBI" id="CHEBI:57259"/>
        <dbReference type="EC" id="2.4.2.4"/>
    </reaction>
</comment>
<keyword evidence="7" id="KW-1185">Reference proteome</keyword>